<proteinExistence type="predicted"/>
<evidence type="ECO:0000256" key="1">
    <source>
        <dbReference type="SAM" id="MobiDB-lite"/>
    </source>
</evidence>
<feature type="region of interest" description="Disordered" evidence="1">
    <location>
        <begin position="47"/>
        <end position="92"/>
    </location>
</feature>
<name>A0A2P2Q6B0_RHIMU</name>
<reference evidence="2" key="1">
    <citation type="submission" date="2018-02" db="EMBL/GenBank/DDBJ databases">
        <title>Rhizophora mucronata_Transcriptome.</title>
        <authorList>
            <person name="Meera S.P."/>
            <person name="Sreeshan A."/>
            <person name="Augustine A."/>
        </authorList>
    </citation>
    <scope>NUCLEOTIDE SEQUENCE</scope>
    <source>
        <tissue evidence="2">Leaf</tissue>
    </source>
</reference>
<protein>
    <submittedName>
        <fullName evidence="2">Uncharacterized protein</fullName>
    </submittedName>
</protein>
<sequence length="116" mass="13946">MKSKTIGTLPWQRKPLLNHQLHHNPIPNKPLRANAYPKSWIARRPSRLDTQIHFRRRRQPKQFAPRPLGARKSSSHQNHHPHRRRRRTHSHPRTHLWISLKILISVQQIYPVARSF</sequence>
<evidence type="ECO:0000313" key="2">
    <source>
        <dbReference type="EMBL" id="MBX62532.1"/>
    </source>
</evidence>
<dbReference type="EMBL" id="GGEC01082048">
    <property type="protein sequence ID" value="MBX62532.1"/>
    <property type="molecule type" value="Transcribed_RNA"/>
</dbReference>
<dbReference type="AlphaFoldDB" id="A0A2P2Q6B0"/>
<feature type="compositionally biased region" description="Basic residues" evidence="1">
    <location>
        <begin position="73"/>
        <end position="92"/>
    </location>
</feature>
<accession>A0A2P2Q6B0</accession>
<organism evidence="2">
    <name type="scientific">Rhizophora mucronata</name>
    <name type="common">Asiatic mangrove</name>
    <dbReference type="NCBI Taxonomy" id="61149"/>
    <lineage>
        <taxon>Eukaryota</taxon>
        <taxon>Viridiplantae</taxon>
        <taxon>Streptophyta</taxon>
        <taxon>Embryophyta</taxon>
        <taxon>Tracheophyta</taxon>
        <taxon>Spermatophyta</taxon>
        <taxon>Magnoliopsida</taxon>
        <taxon>eudicotyledons</taxon>
        <taxon>Gunneridae</taxon>
        <taxon>Pentapetalae</taxon>
        <taxon>rosids</taxon>
        <taxon>fabids</taxon>
        <taxon>Malpighiales</taxon>
        <taxon>Rhizophoraceae</taxon>
        <taxon>Rhizophora</taxon>
    </lineage>
</organism>